<proteinExistence type="predicted"/>
<dbReference type="PANTHER" id="PTHR46814">
    <property type="entry name" value="EGALITARIAN, ISOFORM B"/>
    <property type="match status" value="1"/>
</dbReference>
<protein>
    <submittedName>
        <fullName evidence="1">Uncharacterized protein</fullName>
    </submittedName>
</protein>
<dbReference type="EMBL" id="KZ502134">
    <property type="protein sequence ID" value="PKU83258.1"/>
    <property type="molecule type" value="Genomic_DNA"/>
</dbReference>
<dbReference type="STRING" id="906689.A0A2I0X5Q8"/>
<accession>A0A2I0X5Q8</accession>
<reference evidence="1 2" key="2">
    <citation type="journal article" date="2017" name="Nature">
        <title>The Apostasia genome and the evolution of orchids.</title>
        <authorList>
            <person name="Zhang G.Q."/>
            <person name="Liu K.W."/>
            <person name="Li Z."/>
            <person name="Lohaus R."/>
            <person name="Hsiao Y.Y."/>
            <person name="Niu S.C."/>
            <person name="Wang J.Y."/>
            <person name="Lin Y.C."/>
            <person name="Xu Q."/>
            <person name="Chen L.J."/>
            <person name="Yoshida K."/>
            <person name="Fujiwara S."/>
            <person name="Wang Z.W."/>
            <person name="Zhang Y.Q."/>
            <person name="Mitsuda N."/>
            <person name="Wang M."/>
            <person name="Liu G.H."/>
            <person name="Pecoraro L."/>
            <person name="Huang H.X."/>
            <person name="Xiao X.J."/>
            <person name="Lin M."/>
            <person name="Wu X.Y."/>
            <person name="Wu W.L."/>
            <person name="Chen Y.Y."/>
            <person name="Chang S.B."/>
            <person name="Sakamoto S."/>
            <person name="Ohme-Takagi M."/>
            <person name="Yagi M."/>
            <person name="Zeng S.J."/>
            <person name="Shen C.Y."/>
            <person name="Yeh C.M."/>
            <person name="Luo Y.B."/>
            <person name="Tsai W.C."/>
            <person name="Van de Peer Y."/>
            <person name="Liu Z.J."/>
        </authorList>
    </citation>
    <scope>NUCLEOTIDE SEQUENCE [LARGE SCALE GENOMIC DNA]</scope>
    <source>
        <tissue evidence="1">The whole plant</tissue>
    </source>
</reference>
<dbReference type="PANTHER" id="PTHR46814:SF1">
    <property type="entry name" value="EGALITARIAN, ISOFORM B"/>
    <property type="match status" value="1"/>
</dbReference>
<keyword evidence="2" id="KW-1185">Reference proteome</keyword>
<dbReference type="AlphaFoldDB" id="A0A2I0X5Q8"/>
<gene>
    <name evidence="1" type="ORF">MA16_Dca006659</name>
</gene>
<name>A0A2I0X5Q8_9ASPA</name>
<evidence type="ECO:0000313" key="1">
    <source>
        <dbReference type="EMBL" id="PKU83258.1"/>
    </source>
</evidence>
<organism evidence="1 2">
    <name type="scientific">Dendrobium catenatum</name>
    <dbReference type="NCBI Taxonomy" id="906689"/>
    <lineage>
        <taxon>Eukaryota</taxon>
        <taxon>Viridiplantae</taxon>
        <taxon>Streptophyta</taxon>
        <taxon>Embryophyta</taxon>
        <taxon>Tracheophyta</taxon>
        <taxon>Spermatophyta</taxon>
        <taxon>Magnoliopsida</taxon>
        <taxon>Liliopsida</taxon>
        <taxon>Asparagales</taxon>
        <taxon>Orchidaceae</taxon>
        <taxon>Epidendroideae</taxon>
        <taxon>Malaxideae</taxon>
        <taxon>Dendrobiinae</taxon>
        <taxon>Dendrobium</taxon>
    </lineage>
</organism>
<evidence type="ECO:0000313" key="2">
    <source>
        <dbReference type="Proteomes" id="UP000233837"/>
    </source>
</evidence>
<sequence>MEIGRRLKLGLKANFSLLGKRKIGGIEDATVPVHIVTHASQLPSEFLNPSADSQLVVGFDCEGIDLCRAGGLCLMQIHLSRDGLISTHGESGDNMRKRRYIPIGFNPFCVCSLKTGREKEVESGIPSSHTTSQAVHAWQFHPDLSIRADVPTDLV</sequence>
<reference evidence="1 2" key="1">
    <citation type="journal article" date="2016" name="Sci. Rep.">
        <title>The Dendrobium catenatum Lindl. genome sequence provides insights into polysaccharide synthase, floral development and adaptive evolution.</title>
        <authorList>
            <person name="Zhang G.Q."/>
            <person name="Xu Q."/>
            <person name="Bian C."/>
            <person name="Tsai W.C."/>
            <person name="Yeh C.M."/>
            <person name="Liu K.W."/>
            <person name="Yoshida K."/>
            <person name="Zhang L.S."/>
            <person name="Chang S.B."/>
            <person name="Chen F."/>
            <person name="Shi Y."/>
            <person name="Su Y.Y."/>
            <person name="Zhang Y.Q."/>
            <person name="Chen L.J."/>
            <person name="Yin Y."/>
            <person name="Lin M."/>
            <person name="Huang H."/>
            <person name="Deng H."/>
            <person name="Wang Z.W."/>
            <person name="Zhu S.L."/>
            <person name="Zhao X."/>
            <person name="Deng C."/>
            <person name="Niu S.C."/>
            <person name="Huang J."/>
            <person name="Wang M."/>
            <person name="Liu G.H."/>
            <person name="Yang H.J."/>
            <person name="Xiao X.J."/>
            <person name="Hsiao Y.Y."/>
            <person name="Wu W.L."/>
            <person name="Chen Y.Y."/>
            <person name="Mitsuda N."/>
            <person name="Ohme-Takagi M."/>
            <person name="Luo Y.B."/>
            <person name="Van de Peer Y."/>
            <person name="Liu Z.J."/>
        </authorList>
    </citation>
    <scope>NUCLEOTIDE SEQUENCE [LARGE SCALE GENOMIC DNA]</scope>
    <source>
        <tissue evidence="1">The whole plant</tissue>
    </source>
</reference>
<dbReference type="Proteomes" id="UP000233837">
    <property type="component" value="Unassembled WGS sequence"/>
</dbReference>